<dbReference type="OrthoDB" id="442176at2759"/>
<dbReference type="InterPro" id="IPR027417">
    <property type="entry name" value="P-loop_NTPase"/>
</dbReference>
<keyword evidence="2" id="KW-0547">Nucleotide-binding</keyword>
<dbReference type="EMBL" id="VXIS01000042">
    <property type="protein sequence ID" value="KAA8910814.1"/>
    <property type="molecule type" value="Genomic_DNA"/>
</dbReference>
<dbReference type="InParanoid" id="A0A5J5F3Z4"/>
<dbReference type="AlphaFoldDB" id="A0A5J5F3Z4"/>
<evidence type="ECO:0000256" key="4">
    <source>
        <dbReference type="RuleBase" id="RU003330"/>
    </source>
</evidence>
<dbReference type="Gene3D" id="3.40.50.300">
    <property type="entry name" value="P-loop containing nucleotide triphosphate hydrolases"/>
    <property type="match status" value="1"/>
</dbReference>
<keyword evidence="1 4" id="KW-0808">Transferase</keyword>
<evidence type="ECO:0000256" key="3">
    <source>
        <dbReference type="ARBA" id="ARBA00022777"/>
    </source>
</evidence>
<reference evidence="5 6" key="1">
    <citation type="submission" date="2019-09" db="EMBL/GenBank/DDBJ databases">
        <title>Draft genome of the ectomycorrhizal ascomycete Sphaerosporella brunnea.</title>
        <authorList>
            <consortium name="DOE Joint Genome Institute"/>
            <person name="Benucci G.M."/>
            <person name="Marozzi G."/>
            <person name="Antonielli L."/>
            <person name="Sanchez S."/>
            <person name="Marco P."/>
            <person name="Wang X."/>
            <person name="Falini L.B."/>
            <person name="Barry K."/>
            <person name="Haridas S."/>
            <person name="Lipzen A."/>
            <person name="Labutti K."/>
            <person name="Grigoriev I.V."/>
            <person name="Murat C."/>
            <person name="Martin F."/>
            <person name="Albertini E."/>
            <person name="Donnini D."/>
            <person name="Bonito G."/>
        </authorList>
    </citation>
    <scope>NUCLEOTIDE SEQUENCE [LARGE SCALE GENOMIC DNA]</scope>
    <source>
        <strain evidence="5 6">Sb_GMNB300</strain>
    </source>
</reference>
<dbReference type="InterPro" id="IPR000850">
    <property type="entry name" value="Adenylat/UMP-CMP_kin"/>
</dbReference>
<evidence type="ECO:0000256" key="2">
    <source>
        <dbReference type="ARBA" id="ARBA00022741"/>
    </source>
</evidence>
<organism evidence="5 6">
    <name type="scientific">Sphaerosporella brunnea</name>
    <dbReference type="NCBI Taxonomy" id="1250544"/>
    <lineage>
        <taxon>Eukaryota</taxon>
        <taxon>Fungi</taxon>
        <taxon>Dikarya</taxon>
        <taxon>Ascomycota</taxon>
        <taxon>Pezizomycotina</taxon>
        <taxon>Pezizomycetes</taxon>
        <taxon>Pezizales</taxon>
        <taxon>Pyronemataceae</taxon>
        <taxon>Sphaerosporella</taxon>
    </lineage>
</organism>
<evidence type="ECO:0000313" key="6">
    <source>
        <dbReference type="Proteomes" id="UP000326924"/>
    </source>
</evidence>
<dbReference type="GO" id="GO:0005524">
    <property type="term" value="F:ATP binding"/>
    <property type="evidence" value="ECO:0007669"/>
    <property type="project" value="InterPro"/>
</dbReference>
<evidence type="ECO:0000256" key="1">
    <source>
        <dbReference type="ARBA" id="ARBA00022679"/>
    </source>
</evidence>
<protein>
    <submittedName>
        <fullName evidence="5">Adenylate kinase-domain-containing protein</fullName>
    </submittedName>
</protein>
<gene>
    <name evidence="5" type="ORF">FN846DRAFT_904764</name>
</gene>
<comment type="caution">
    <text evidence="5">The sequence shown here is derived from an EMBL/GenBank/DDBJ whole genome shotgun (WGS) entry which is preliminary data.</text>
</comment>
<keyword evidence="6" id="KW-1185">Reference proteome</keyword>
<dbReference type="GO" id="GO:0019205">
    <property type="term" value="F:nucleobase-containing compound kinase activity"/>
    <property type="evidence" value="ECO:0007669"/>
    <property type="project" value="InterPro"/>
</dbReference>
<sequence>MALNAGNLLGEEQNREGSEFAELIRTYIREGKISPLLFSENAMKDAIAKQGKYKFLIDGFPRKLDQAHKFEEVVCQSALVLFFDCTEGVMLKRLIKCSESSDREGDNIESIGKRFRTFKEASYPVIEYFRRQGKVADVDATVTIDAVYAHVK</sequence>
<dbReference type="CDD" id="cd01428">
    <property type="entry name" value="ADK"/>
    <property type="match status" value="1"/>
</dbReference>
<proteinExistence type="inferred from homology"/>
<dbReference type="GO" id="GO:0006139">
    <property type="term" value="P:nucleobase-containing compound metabolic process"/>
    <property type="evidence" value="ECO:0007669"/>
    <property type="project" value="InterPro"/>
</dbReference>
<dbReference type="InterPro" id="IPR033690">
    <property type="entry name" value="Adenylat_kinase_CS"/>
</dbReference>
<dbReference type="PANTHER" id="PTHR23359">
    <property type="entry name" value="NUCLEOTIDE KINASE"/>
    <property type="match status" value="1"/>
</dbReference>
<dbReference type="Proteomes" id="UP000326924">
    <property type="component" value="Unassembled WGS sequence"/>
</dbReference>
<dbReference type="PRINTS" id="PR00094">
    <property type="entry name" value="ADENYLTKNASE"/>
</dbReference>
<keyword evidence="3 4" id="KW-0418">Kinase</keyword>
<name>A0A5J5F3Z4_9PEZI</name>
<evidence type="ECO:0000313" key="5">
    <source>
        <dbReference type="EMBL" id="KAA8910814.1"/>
    </source>
</evidence>
<dbReference type="SUPFAM" id="SSF52540">
    <property type="entry name" value="P-loop containing nucleoside triphosphate hydrolases"/>
    <property type="match status" value="1"/>
</dbReference>
<dbReference type="PROSITE" id="PS00113">
    <property type="entry name" value="ADENYLATE_KINASE"/>
    <property type="match status" value="1"/>
</dbReference>
<dbReference type="Pfam" id="PF00406">
    <property type="entry name" value="ADK"/>
    <property type="match status" value="1"/>
</dbReference>
<comment type="similarity">
    <text evidence="4">Belongs to the adenylate kinase family.</text>
</comment>
<accession>A0A5J5F3Z4</accession>